<protein>
    <submittedName>
        <fullName evidence="1">Uncharacterized protein</fullName>
    </submittedName>
</protein>
<keyword evidence="2" id="KW-1185">Reference proteome</keyword>
<sequence length="95" mass="11062">MQEGYQLITFSRNRQIDFGIYQTAESTCSFRLGKNNVELCRILQRRWLGGKGSALVLEDRLIRFYNSSTVYEGMETLYQPSWAKQTSVKHPYGTQ</sequence>
<proteinExistence type="predicted"/>
<organism evidence="1 2">
    <name type="scientific">Araneus ventricosus</name>
    <name type="common">Orbweaver spider</name>
    <name type="synonym">Epeira ventricosa</name>
    <dbReference type="NCBI Taxonomy" id="182803"/>
    <lineage>
        <taxon>Eukaryota</taxon>
        <taxon>Metazoa</taxon>
        <taxon>Ecdysozoa</taxon>
        <taxon>Arthropoda</taxon>
        <taxon>Chelicerata</taxon>
        <taxon>Arachnida</taxon>
        <taxon>Araneae</taxon>
        <taxon>Araneomorphae</taxon>
        <taxon>Entelegynae</taxon>
        <taxon>Araneoidea</taxon>
        <taxon>Araneidae</taxon>
        <taxon>Araneus</taxon>
    </lineage>
</organism>
<dbReference type="AlphaFoldDB" id="A0A4Y2DF61"/>
<reference evidence="1 2" key="1">
    <citation type="journal article" date="2019" name="Sci. Rep.">
        <title>Orb-weaving spider Araneus ventricosus genome elucidates the spidroin gene catalogue.</title>
        <authorList>
            <person name="Kono N."/>
            <person name="Nakamura H."/>
            <person name="Ohtoshi R."/>
            <person name="Moran D.A.P."/>
            <person name="Shinohara A."/>
            <person name="Yoshida Y."/>
            <person name="Fujiwara M."/>
            <person name="Mori M."/>
            <person name="Tomita M."/>
            <person name="Arakawa K."/>
        </authorList>
    </citation>
    <scope>NUCLEOTIDE SEQUENCE [LARGE SCALE GENOMIC DNA]</scope>
</reference>
<accession>A0A4Y2DF61</accession>
<name>A0A4Y2DF61_ARAVE</name>
<evidence type="ECO:0000313" key="2">
    <source>
        <dbReference type="Proteomes" id="UP000499080"/>
    </source>
</evidence>
<dbReference type="EMBL" id="BGPR01242721">
    <property type="protein sequence ID" value="GBM15321.1"/>
    <property type="molecule type" value="Genomic_DNA"/>
</dbReference>
<dbReference type="Proteomes" id="UP000499080">
    <property type="component" value="Unassembled WGS sequence"/>
</dbReference>
<comment type="caution">
    <text evidence="1">The sequence shown here is derived from an EMBL/GenBank/DDBJ whole genome shotgun (WGS) entry which is preliminary data.</text>
</comment>
<evidence type="ECO:0000313" key="1">
    <source>
        <dbReference type="EMBL" id="GBM15321.1"/>
    </source>
</evidence>
<gene>
    <name evidence="1" type="ORF">AVEN_115810_1</name>
</gene>